<proteinExistence type="predicted"/>
<evidence type="ECO:0000256" key="1">
    <source>
        <dbReference type="SAM" id="MobiDB-lite"/>
    </source>
</evidence>
<sequence>MQIYAISRYHPSRNTFSVLLINLQSHNVSYFITEMRRNQSTKAPAAVSQRITRLKSREISAKPAAERKLKPERKAVIINKNLKKVNVSAKNKTLHLSKESISLRNSRTPVRRLRPRQIRKNYCEDSRLLQQFISPKQQDSIVIIEKLKENVESKKVPVYKAVEPFEKSSEDKKDVYDFKFDSNDTKEKASKKKLRKRNVNKEKGKTTKRTTRKKVIAKTRSHKIIESPKIDADPSVKIIQNDSPLEFVVATTSTKGKNVKKIEINKDIRTLKELINKNIEKEIEPPRIDADNQTIEVLDNTRDHIEAPRVDINIHEATTFSGTFTEQVRKENTSKPRIISIEDANNIIVTTSSPKKTDVQPFRPKNIFDNKTLSKGHNSTLRSTILMKTLSPIVKTTSTFDFGSPWRPPILTFSKTKHFIQSTPYKDFETKKGNKEIKKKSMETSKEIIKSNKENMESSKENMKSNKENMVPNKENMESNKENMESNKENMESNKENMESNKENMEIDKENIDTNKKNIDRRDKKRKKKSVSPRKKHVIQKKLPISENQTPRLQKKLRAAVVQKSVVQPAPARISLGEIKNVLLRPNNNVVNGDNKQTVEPMHTEVNKSLIEQKKQLVDVLDFSDTFDMLSESEKISNAENDIPLFMDLEPSHFSKPPQHSYRRKRAVKFDCSEDNNEEENENVELQPKKKKPTKLEKEHQKKINEWIKTVNSTFQEIEEYDLLIE</sequence>
<protein>
    <submittedName>
        <fullName evidence="2">Uncharacterized protein</fullName>
    </submittedName>
</protein>
<feature type="region of interest" description="Disordered" evidence="1">
    <location>
        <begin position="672"/>
        <end position="697"/>
    </location>
</feature>
<accession>A0A195FK96</accession>
<feature type="compositionally biased region" description="Basic and acidic residues" evidence="1">
    <location>
        <begin position="431"/>
        <end position="467"/>
    </location>
</feature>
<name>A0A195FK96_9HYME</name>
<evidence type="ECO:0000313" key="2">
    <source>
        <dbReference type="EMBL" id="KYN40424.1"/>
    </source>
</evidence>
<feature type="region of interest" description="Disordered" evidence="1">
    <location>
        <begin position="187"/>
        <end position="213"/>
    </location>
</feature>
<dbReference type="EMBL" id="KQ981523">
    <property type="protein sequence ID" value="KYN40424.1"/>
    <property type="molecule type" value="Genomic_DNA"/>
</dbReference>
<gene>
    <name evidence="2" type="ORF">ALC56_05369</name>
</gene>
<reference evidence="2 3" key="1">
    <citation type="submission" date="2016-03" db="EMBL/GenBank/DDBJ databases">
        <title>Trachymyrmex septentrionalis WGS genome.</title>
        <authorList>
            <person name="Nygaard S."/>
            <person name="Hu H."/>
            <person name="Boomsma J."/>
            <person name="Zhang G."/>
        </authorList>
    </citation>
    <scope>NUCLEOTIDE SEQUENCE [LARGE SCALE GENOMIC DNA]</scope>
    <source>
        <strain evidence="2">Tsep2-gDNA-1</strain>
        <tissue evidence="2">Whole body</tissue>
    </source>
</reference>
<feature type="compositionally biased region" description="Acidic residues" evidence="1">
    <location>
        <begin position="673"/>
        <end position="683"/>
    </location>
</feature>
<feature type="compositionally biased region" description="Basic residues" evidence="1">
    <location>
        <begin position="189"/>
        <end position="198"/>
    </location>
</feature>
<dbReference type="AlphaFoldDB" id="A0A195FK96"/>
<feature type="compositionally biased region" description="Basic residues" evidence="1">
    <location>
        <begin position="523"/>
        <end position="538"/>
    </location>
</feature>
<dbReference type="STRING" id="34720.A0A195FK96"/>
<feature type="compositionally biased region" description="Basic and acidic residues" evidence="1">
    <location>
        <begin position="475"/>
        <end position="522"/>
    </location>
</feature>
<keyword evidence="3" id="KW-1185">Reference proteome</keyword>
<feature type="region of interest" description="Disordered" evidence="1">
    <location>
        <begin position="431"/>
        <end position="538"/>
    </location>
</feature>
<evidence type="ECO:0000313" key="3">
    <source>
        <dbReference type="Proteomes" id="UP000078541"/>
    </source>
</evidence>
<dbReference type="Proteomes" id="UP000078541">
    <property type="component" value="Unassembled WGS sequence"/>
</dbReference>
<organism evidence="2 3">
    <name type="scientific">Trachymyrmex septentrionalis</name>
    <dbReference type="NCBI Taxonomy" id="34720"/>
    <lineage>
        <taxon>Eukaryota</taxon>
        <taxon>Metazoa</taxon>
        <taxon>Ecdysozoa</taxon>
        <taxon>Arthropoda</taxon>
        <taxon>Hexapoda</taxon>
        <taxon>Insecta</taxon>
        <taxon>Pterygota</taxon>
        <taxon>Neoptera</taxon>
        <taxon>Endopterygota</taxon>
        <taxon>Hymenoptera</taxon>
        <taxon>Apocrita</taxon>
        <taxon>Aculeata</taxon>
        <taxon>Formicoidea</taxon>
        <taxon>Formicidae</taxon>
        <taxon>Myrmicinae</taxon>
        <taxon>Trachymyrmex</taxon>
    </lineage>
</organism>